<dbReference type="InterPro" id="IPR001320">
    <property type="entry name" value="Iontro_rcpt_C"/>
</dbReference>
<proteinExistence type="inferred from homology"/>
<dbReference type="EMBL" id="JAGFNY010000005">
    <property type="protein sequence ID" value="MBW7569782.1"/>
    <property type="molecule type" value="Genomic_DNA"/>
</dbReference>
<dbReference type="Gene3D" id="3.40.190.10">
    <property type="entry name" value="Periplasmic binding protein-like II"/>
    <property type="match status" value="2"/>
</dbReference>
<dbReference type="Pfam" id="PF00497">
    <property type="entry name" value="SBP_bac_3"/>
    <property type="match status" value="1"/>
</dbReference>
<dbReference type="InterPro" id="IPR001638">
    <property type="entry name" value="Solute-binding_3/MltF_N"/>
</dbReference>
<keyword evidence="2 3" id="KW-0732">Signal</keyword>
<dbReference type="CDD" id="cd13624">
    <property type="entry name" value="PBP2_Arg_Lys_His"/>
    <property type="match status" value="1"/>
</dbReference>
<comment type="caution">
    <text evidence="6">The sequence shown here is derived from an EMBL/GenBank/DDBJ whole genome shotgun (WGS) entry which is preliminary data.</text>
</comment>
<evidence type="ECO:0000259" key="5">
    <source>
        <dbReference type="SMART" id="SM00079"/>
    </source>
</evidence>
<protein>
    <submittedName>
        <fullName evidence="6">Basic amino acid ABC transporter substrate-binding protein</fullName>
    </submittedName>
</protein>
<evidence type="ECO:0000256" key="3">
    <source>
        <dbReference type="SAM" id="SignalP"/>
    </source>
</evidence>
<organism evidence="6 7">
    <name type="scientific">Succinivibrio faecicola</name>
    <dbReference type="NCBI Taxonomy" id="2820300"/>
    <lineage>
        <taxon>Bacteria</taxon>
        <taxon>Pseudomonadati</taxon>
        <taxon>Pseudomonadota</taxon>
        <taxon>Gammaproteobacteria</taxon>
        <taxon>Aeromonadales</taxon>
        <taxon>Succinivibrionaceae</taxon>
        <taxon>Succinivibrio</taxon>
    </lineage>
</organism>
<evidence type="ECO:0000256" key="1">
    <source>
        <dbReference type="ARBA" id="ARBA00010333"/>
    </source>
</evidence>
<feature type="domain" description="Solute-binding protein family 3/N-terminal" evidence="4">
    <location>
        <begin position="26"/>
        <end position="246"/>
    </location>
</feature>
<evidence type="ECO:0000313" key="6">
    <source>
        <dbReference type="EMBL" id="MBW7569782.1"/>
    </source>
</evidence>
<name>A0ABS7DEQ6_9GAMM</name>
<evidence type="ECO:0000256" key="2">
    <source>
        <dbReference type="ARBA" id="ARBA00022729"/>
    </source>
</evidence>
<feature type="signal peptide" evidence="3">
    <location>
        <begin position="1"/>
        <end position="22"/>
    </location>
</feature>
<keyword evidence="7" id="KW-1185">Reference proteome</keyword>
<comment type="similarity">
    <text evidence="1">Belongs to the bacterial solute-binding protein 3 family.</text>
</comment>
<dbReference type="SUPFAM" id="SSF53850">
    <property type="entry name" value="Periplasmic binding protein-like II"/>
    <property type="match status" value="1"/>
</dbReference>
<feature type="domain" description="Ionotropic glutamate receptor C-terminal" evidence="5">
    <location>
        <begin position="26"/>
        <end position="246"/>
    </location>
</feature>
<evidence type="ECO:0000259" key="4">
    <source>
        <dbReference type="SMART" id="SM00062"/>
    </source>
</evidence>
<sequence length="246" mass="27205">MNFIKKSLAVLGFCLFTNNTYAQDSVLNVVTEPSFAPFEFMDQETTELVGFDIDIIKAIAEVEDLKINISSMPFDGQIPAILSGNADIAISGFTITKERAKLVNFSEPYYDAGLGALVSKKYEGTIKTLKDLEGKSLCTQIGTSGAMFADKIKDATSTQFNTAAESFMELNKGSCIAAVNDKPVLEYYLATSKNNAMFLLSDRFTFEQYGIVTSKKNKDLTDKISHGLKVIKENGTYDKIYAKWFK</sequence>
<evidence type="ECO:0000313" key="7">
    <source>
        <dbReference type="Proteomes" id="UP000731465"/>
    </source>
</evidence>
<accession>A0ABS7DEQ6</accession>
<dbReference type="SMART" id="SM00079">
    <property type="entry name" value="PBPe"/>
    <property type="match status" value="1"/>
</dbReference>
<dbReference type="SMART" id="SM00062">
    <property type="entry name" value="PBPb"/>
    <property type="match status" value="1"/>
</dbReference>
<dbReference type="PANTHER" id="PTHR35936">
    <property type="entry name" value="MEMBRANE-BOUND LYTIC MUREIN TRANSGLYCOSYLASE F"/>
    <property type="match status" value="1"/>
</dbReference>
<gene>
    <name evidence="6" type="ORF">J5V48_02620</name>
</gene>
<reference evidence="6 7" key="1">
    <citation type="submission" date="2021-03" db="EMBL/GenBank/DDBJ databases">
        <title>Succinivibrio sp. nov. isolated from feces of cow.</title>
        <authorList>
            <person name="Choi J.-Y."/>
        </authorList>
    </citation>
    <scope>NUCLEOTIDE SEQUENCE [LARGE SCALE GENOMIC DNA]</scope>
    <source>
        <strain evidence="6 7">AGMB01872</strain>
    </source>
</reference>
<dbReference type="PANTHER" id="PTHR35936:SF38">
    <property type="entry name" value="GLUTAMINE-BINDING PERIPLASMIC PROTEIN"/>
    <property type="match status" value="1"/>
</dbReference>
<feature type="chain" id="PRO_5046426322" evidence="3">
    <location>
        <begin position="23"/>
        <end position="246"/>
    </location>
</feature>
<dbReference type="Proteomes" id="UP000731465">
    <property type="component" value="Unassembled WGS sequence"/>
</dbReference>
<dbReference type="RefSeq" id="WP_219936816.1">
    <property type="nucleotide sequence ID" value="NZ_JAGFNY010000005.1"/>
</dbReference>